<proteinExistence type="inferred from homology"/>
<feature type="compositionally biased region" description="Acidic residues" evidence="5">
    <location>
        <begin position="200"/>
        <end position="217"/>
    </location>
</feature>
<dbReference type="GO" id="GO:0031110">
    <property type="term" value="P:regulation of microtubule polymerization or depolymerization"/>
    <property type="evidence" value="ECO:0007669"/>
    <property type="project" value="TreeGrafter"/>
</dbReference>
<dbReference type="GO" id="GO:0051015">
    <property type="term" value="F:actin filament binding"/>
    <property type="evidence" value="ECO:0007669"/>
    <property type="project" value="TreeGrafter"/>
</dbReference>
<dbReference type="GO" id="GO:1904825">
    <property type="term" value="P:protein localization to microtubule plus-end"/>
    <property type="evidence" value="ECO:0007669"/>
    <property type="project" value="TreeGrafter"/>
</dbReference>
<evidence type="ECO:0000259" key="7">
    <source>
        <dbReference type="PROSITE" id="PS51460"/>
    </source>
</evidence>
<feature type="compositionally biased region" description="Polar residues" evidence="5">
    <location>
        <begin position="504"/>
        <end position="513"/>
    </location>
</feature>
<dbReference type="InterPro" id="IPR003108">
    <property type="entry name" value="GAR_dom"/>
</dbReference>
<reference evidence="8" key="1">
    <citation type="submission" date="2019-08" db="EMBL/GenBank/DDBJ databases">
        <title>The genome of the North American firefly Photinus pyralis.</title>
        <authorList>
            <consortium name="Photinus pyralis genome working group"/>
            <person name="Fallon T.R."/>
            <person name="Sander Lower S.E."/>
            <person name="Weng J.-K."/>
        </authorList>
    </citation>
    <scope>NUCLEOTIDE SEQUENCE</scope>
    <source>
        <strain evidence="8">TRF0915ILg1</strain>
        <tissue evidence="8">Whole body</tissue>
    </source>
</reference>
<feature type="compositionally biased region" description="Low complexity" evidence="5">
    <location>
        <begin position="562"/>
        <end position="572"/>
    </location>
</feature>
<dbReference type="EMBL" id="VTPC01090739">
    <property type="protein sequence ID" value="KAF2881452.1"/>
    <property type="molecule type" value="Genomic_DNA"/>
</dbReference>
<dbReference type="PANTHER" id="PTHR46756">
    <property type="entry name" value="TRANSGELIN"/>
    <property type="match status" value="1"/>
</dbReference>
<dbReference type="InterPro" id="IPR001715">
    <property type="entry name" value="CH_dom"/>
</dbReference>
<dbReference type="CDD" id="cd21268">
    <property type="entry name" value="CH_GAS2L1_2"/>
    <property type="match status" value="1"/>
</dbReference>
<dbReference type="GO" id="GO:0051764">
    <property type="term" value="P:actin crosslink formation"/>
    <property type="evidence" value="ECO:0007669"/>
    <property type="project" value="TreeGrafter"/>
</dbReference>
<dbReference type="GO" id="GO:0001578">
    <property type="term" value="P:microtubule bundle formation"/>
    <property type="evidence" value="ECO:0007669"/>
    <property type="project" value="TreeGrafter"/>
</dbReference>
<feature type="compositionally biased region" description="Low complexity" evidence="5">
    <location>
        <begin position="395"/>
        <end position="406"/>
    </location>
</feature>
<dbReference type="Proteomes" id="UP000801492">
    <property type="component" value="Unassembled WGS sequence"/>
</dbReference>
<evidence type="ECO:0000256" key="3">
    <source>
        <dbReference type="ARBA" id="ARBA00023212"/>
    </source>
</evidence>
<comment type="similarity">
    <text evidence="4">Belongs to the GAS2 family.</text>
</comment>
<sequence>MSGVLLEARPFRPFKSSEEYLYAMKEDLAEWFQTLYPHLRITVDNFLDRLETGVALCEHANAVKAQAAEYVHKKQARKIMTRSVTGSLAQAQQLVEIADVKFFSTAKAGTFFARDNVSNFIHWCRQSLKIIECLLFETDDLILRKNEKHVILCLLEVARRGAKFGMLAPMLIQMERQIDREIAADQRRLGKGVDTSEGSESQDGDLNDESDSEMEDEQPVLMYGPLPQIVTNDLKSLDEMVRDLVEKCTCPTQFPMIRVSEGKYRIGDTKVLIFVRILRSHVMVRVGGGWDTLSHYLDKHDPCRCRSQHRTTQGARLVNKPGAADLQGAQVYYDRSPPRVPQHNLNGYSSTTNKEYLGPPMNSLNRSRSRSPSHLSYTDSRRSISPSLPRKNLAPPRNRSRSPTPNFISTHVTKLSNTRNQGPQSLPYIPTQSLSPTHSSSPKHGKSQQVSAVQIPMDSKLTMKSEATLQVSESLTDHSDNASEVSDEGYRSLGIIQNDKNKNRTSLYSQNSVEDAEENERQDSIDYEDETNDAGLRRTQFSHIYRENSTEKPAERPKLLKQSSLEKPPSRSSSKERSQSEIPTSKSSKMPITSPKMMPKSNVNTWSGRQKSSRPSLNPDTFSPPAFTRNSATRRSTASAGYDPSARRSSLSANTSPTKGRLKDELLKAVKNNNDDLTIAEQVKKLLKKYGSLTVLDGAECGKNESGDNLGFISPRKDSRPDNMLSRIPAPISHKA</sequence>
<feature type="domain" description="GAR" evidence="7">
    <location>
        <begin position="232"/>
        <end position="304"/>
    </location>
</feature>
<accession>A0A8K0CBZ7</accession>
<feature type="compositionally biased region" description="Polar residues" evidence="5">
    <location>
        <begin position="647"/>
        <end position="658"/>
    </location>
</feature>
<dbReference type="FunFam" id="3.30.920.20:FF:000004">
    <property type="entry name" value="GAS2-like protein 1 isoform X1"/>
    <property type="match status" value="1"/>
</dbReference>
<dbReference type="Gene3D" id="3.30.920.20">
    <property type="entry name" value="Gas2-like domain"/>
    <property type="match status" value="1"/>
</dbReference>
<dbReference type="InterPro" id="IPR036872">
    <property type="entry name" value="CH_dom_sf"/>
</dbReference>
<dbReference type="OrthoDB" id="206130at2759"/>
<feature type="compositionally biased region" description="Polar residues" evidence="5">
    <location>
        <begin position="407"/>
        <end position="440"/>
    </location>
</feature>
<feature type="region of interest" description="Disordered" evidence="5">
    <location>
        <begin position="189"/>
        <end position="217"/>
    </location>
</feature>
<dbReference type="Gene3D" id="1.10.418.10">
    <property type="entry name" value="Calponin-like domain"/>
    <property type="match status" value="1"/>
</dbReference>
<dbReference type="SMART" id="SM00033">
    <property type="entry name" value="CH"/>
    <property type="match status" value="1"/>
</dbReference>
<dbReference type="GO" id="GO:0008017">
    <property type="term" value="F:microtubule binding"/>
    <property type="evidence" value="ECO:0007669"/>
    <property type="project" value="InterPro"/>
</dbReference>
<dbReference type="SUPFAM" id="SSF47576">
    <property type="entry name" value="Calponin-homology domain, CH-domain"/>
    <property type="match status" value="1"/>
</dbReference>
<keyword evidence="9" id="KW-1185">Reference proteome</keyword>
<comment type="caution">
    <text evidence="8">The sequence shown here is derived from an EMBL/GenBank/DDBJ whole genome shotgun (WGS) entry which is preliminary data.</text>
</comment>
<dbReference type="Pfam" id="PF02187">
    <property type="entry name" value="GAS2"/>
    <property type="match status" value="1"/>
</dbReference>
<dbReference type="PROSITE" id="PS50021">
    <property type="entry name" value="CH"/>
    <property type="match status" value="1"/>
</dbReference>
<dbReference type="GO" id="GO:0005737">
    <property type="term" value="C:cytoplasm"/>
    <property type="evidence" value="ECO:0007669"/>
    <property type="project" value="TreeGrafter"/>
</dbReference>
<feature type="domain" description="Calponin-homology (CH)" evidence="6">
    <location>
        <begin position="22"/>
        <end position="162"/>
    </location>
</feature>
<evidence type="ECO:0000259" key="6">
    <source>
        <dbReference type="PROSITE" id="PS50021"/>
    </source>
</evidence>
<dbReference type="SMART" id="SM00243">
    <property type="entry name" value="GAS2"/>
    <property type="match status" value="1"/>
</dbReference>
<gene>
    <name evidence="8" type="ORF">ILUMI_24738</name>
</gene>
<comment type="subcellular location">
    <subcellularLocation>
        <location evidence="1">Cytoplasm</location>
        <location evidence="1">Cytoskeleton</location>
    </subcellularLocation>
</comment>
<evidence type="ECO:0000256" key="1">
    <source>
        <dbReference type="ARBA" id="ARBA00004245"/>
    </source>
</evidence>
<feature type="compositionally biased region" description="Polar residues" evidence="5">
    <location>
        <begin position="581"/>
        <end position="591"/>
    </location>
</feature>
<feature type="compositionally biased region" description="Polar residues" evidence="5">
    <location>
        <begin position="343"/>
        <end position="354"/>
    </location>
</feature>
<dbReference type="PANTHER" id="PTHR46756:SF18">
    <property type="entry name" value="GAS2-LIKE PROTEIN PICKLED EGGS"/>
    <property type="match status" value="1"/>
</dbReference>
<name>A0A8K0CBZ7_IGNLU</name>
<dbReference type="Pfam" id="PF00307">
    <property type="entry name" value="CH"/>
    <property type="match status" value="1"/>
</dbReference>
<feature type="compositionally biased region" description="Polar residues" evidence="5">
    <location>
        <begin position="628"/>
        <end position="639"/>
    </location>
</feature>
<evidence type="ECO:0000256" key="2">
    <source>
        <dbReference type="ARBA" id="ARBA00022490"/>
    </source>
</evidence>
<evidence type="ECO:0000313" key="8">
    <source>
        <dbReference type="EMBL" id="KAF2881452.1"/>
    </source>
</evidence>
<dbReference type="GO" id="GO:0035371">
    <property type="term" value="C:microtubule plus-end"/>
    <property type="evidence" value="ECO:0007669"/>
    <property type="project" value="TreeGrafter"/>
</dbReference>
<keyword evidence="2" id="KW-0963">Cytoplasm</keyword>
<feature type="region of interest" description="Disordered" evidence="5">
    <location>
        <begin position="334"/>
        <end position="452"/>
    </location>
</feature>
<keyword evidence="3" id="KW-0206">Cytoskeleton</keyword>
<organism evidence="8 9">
    <name type="scientific">Ignelater luminosus</name>
    <name type="common">Cucubano</name>
    <name type="synonym">Pyrophorus luminosus</name>
    <dbReference type="NCBI Taxonomy" id="2038154"/>
    <lineage>
        <taxon>Eukaryota</taxon>
        <taxon>Metazoa</taxon>
        <taxon>Ecdysozoa</taxon>
        <taxon>Arthropoda</taxon>
        <taxon>Hexapoda</taxon>
        <taxon>Insecta</taxon>
        <taxon>Pterygota</taxon>
        <taxon>Neoptera</taxon>
        <taxon>Endopterygota</taxon>
        <taxon>Coleoptera</taxon>
        <taxon>Polyphaga</taxon>
        <taxon>Elateriformia</taxon>
        <taxon>Elateroidea</taxon>
        <taxon>Elateridae</taxon>
        <taxon>Agrypninae</taxon>
        <taxon>Pyrophorini</taxon>
        <taxon>Ignelater</taxon>
    </lineage>
</organism>
<feature type="compositionally biased region" description="Polar residues" evidence="5">
    <location>
        <begin position="601"/>
        <end position="621"/>
    </location>
</feature>
<dbReference type="SUPFAM" id="SSF143575">
    <property type="entry name" value="GAS2 domain-like"/>
    <property type="match status" value="1"/>
</dbReference>
<dbReference type="GO" id="GO:0008093">
    <property type="term" value="F:cytoskeletal anchor activity"/>
    <property type="evidence" value="ECO:0007669"/>
    <property type="project" value="TreeGrafter"/>
</dbReference>
<feature type="region of interest" description="Disordered" evidence="5">
    <location>
        <begin position="471"/>
        <end position="665"/>
    </location>
</feature>
<dbReference type="GO" id="GO:0001725">
    <property type="term" value="C:stress fiber"/>
    <property type="evidence" value="ECO:0007669"/>
    <property type="project" value="TreeGrafter"/>
</dbReference>
<feature type="compositionally biased region" description="Low complexity" evidence="5">
    <location>
        <begin position="359"/>
        <end position="376"/>
    </location>
</feature>
<evidence type="ECO:0000313" key="9">
    <source>
        <dbReference type="Proteomes" id="UP000801492"/>
    </source>
</evidence>
<dbReference type="PROSITE" id="PS51460">
    <property type="entry name" value="GAR"/>
    <property type="match status" value="1"/>
</dbReference>
<evidence type="ECO:0000256" key="4">
    <source>
        <dbReference type="ARBA" id="ARBA00038441"/>
    </source>
</evidence>
<dbReference type="AlphaFoldDB" id="A0A8K0CBZ7"/>
<evidence type="ECO:0008006" key="10">
    <source>
        <dbReference type="Google" id="ProtNLM"/>
    </source>
</evidence>
<feature type="compositionally biased region" description="Basic and acidic residues" evidence="5">
    <location>
        <begin position="544"/>
        <end position="558"/>
    </location>
</feature>
<dbReference type="GO" id="GO:0005884">
    <property type="term" value="C:actin filament"/>
    <property type="evidence" value="ECO:0007669"/>
    <property type="project" value="TreeGrafter"/>
</dbReference>
<dbReference type="InterPro" id="IPR036534">
    <property type="entry name" value="GAR_dom_sf"/>
</dbReference>
<feature type="region of interest" description="Disordered" evidence="5">
    <location>
        <begin position="704"/>
        <end position="736"/>
    </location>
</feature>
<evidence type="ECO:0000256" key="5">
    <source>
        <dbReference type="SAM" id="MobiDB-lite"/>
    </source>
</evidence>
<protein>
    <recommendedName>
        <fullName evidence="10">GAS2-like protein pickled eggs</fullName>
    </recommendedName>
</protein>